<gene>
    <name evidence="1" type="ORF">BV394_07905</name>
</gene>
<dbReference type="EMBL" id="CP019124">
    <property type="protein sequence ID" value="APX89647.1"/>
    <property type="molecule type" value="Genomic_DNA"/>
</dbReference>
<reference evidence="1 2" key="1">
    <citation type="submission" date="2017-01" db="EMBL/GenBank/DDBJ databases">
        <title>Genomic analysis of Xuhuaishuia manganoxidans DY6-4.</title>
        <authorList>
            <person name="Wang X."/>
        </authorList>
    </citation>
    <scope>NUCLEOTIDE SEQUENCE [LARGE SCALE GENOMIC DNA]</scope>
    <source>
        <strain evidence="1 2">DY6-4</strain>
    </source>
</reference>
<dbReference type="AlphaFoldDB" id="A0A1U7DI10"/>
<accession>A0A1U7DI10</accession>
<organism evidence="1 2">
    <name type="scientific">Brevirhabdus pacifica</name>
    <dbReference type="NCBI Taxonomy" id="1267768"/>
    <lineage>
        <taxon>Bacteria</taxon>
        <taxon>Pseudomonadati</taxon>
        <taxon>Pseudomonadota</taxon>
        <taxon>Alphaproteobacteria</taxon>
        <taxon>Rhodobacterales</taxon>
        <taxon>Paracoccaceae</taxon>
        <taxon>Brevirhabdus</taxon>
    </lineage>
</organism>
<name>A0A1U7DI10_9RHOB</name>
<keyword evidence="2" id="KW-1185">Reference proteome</keyword>
<sequence length="68" mass="8270">MPLDRLIDLLAEAAVRKLSQEREAKEATPDAMTTTYERSRRWTYHFRNLSRYIPRTRRLRHSPREIRS</sequence>
<proteinExistence type="predicted"/>
<protein>
    <submittedName>
        <fullName evidence="1">Uncharacterized protein</fullName>
    </submittedName>
</protein>
<evidence type="ECO:0000313" key="2">
    <source>
        <dbReference type="Proteomes" id="UP000187266"/>
    </source>
</evidence>
<dbReference type="Proteomes" id="UP000187266">
    <property type="component" value="Chromosome"/>
</dbReference>
<dbReference type="OrthoDB" id="9968212at2"/>
<evidence type="ECO:0000313" key="1">
    <source>
        <dbReference type="EMBL" id="APX89647.1"/>
    </source>
</evidence>
<dbReference type="STRING" id="1267768.BV394_07905"/>